<proteinExistence type="predicted"/>
<organism evidence="1 2">
    <name type="scientific">Niastella koreensis</name>
    <dbReference type="NCBI Taxonomy" id="354356"/>
    <lineage>
        <taxon>Bacteria</taxon>
        <taxon>Pseudomonadati</taxon>
        <taxon>Bacteroidota</taxon>
        <taxon>Chitinophagia</taxon>
        <taxon>Chitinophagales</taxon>
        <taxon>Chitinophagaceae</taxon>
        <taxon>Niastella</taxon>
    </lineage>
</organism>
<gene>
    <name evidence="1" type="ORF">A4D02_27665</name>
</gene>
<evidence type="ECO:0000313" key="1">
    <source>
        <dbReference type="EMBL" id="OQP50209.1"/>
    </source>
</evidence>
<reference evidence="1 2" key="1">
    <citation type="submission" date="2016-04" db="EMBL/GenBank/DDBJ databases">
        <authorList>
            <person name="Chen L."/>
            <person name="Zhuang W."/>
            <person name="Wang G."/>
        </authorList>
    </citation>
    <scope>NUCLEOTIDE SEQUENCE [LARGE SCALE GENOMIC DNA]</scope>
    <source>
        <strain evidence="2">GR20</strain>
    </source>
</reference>
<sequence length="63" mass="6765">MGVHLQVLAGVYQNKFTAGFGWAGNLGNIGYKGEGQAFIGEKDSVNIFNYSLELSDVLRKPGS</sequence>
<protein>
    <submittedName>
        <fullName evidence="1">Uncharacterized protein</fullName>
    </submittedName>
</protein>
<evidence type="ECO:0000313" key="2">
    <source>
        <dbReference type="Proteomes" id="UP000192277"/>
    </source>
</evidence>
<name>A0ABX3NZ99_9BACT</name>
<dbReference type="EMBL" id="LWBO01000007">
    <property type="protein sequence ID" value="OQP50209.1"/>
    <property type="molecule type" value="Genomic_DNA"/>
</dbReference>
<keyword evidence="2" id="KW-1185">Reference proteome</keyword>
<dbReference type="Proteomes" id="UP000192277">
    <property type="component" value="Unassembled WGS sequence"/>
</dbReference>
<comment type="caution">
    <text evidence="1">The sequence shown here is derived from an EMBL/GenBank/DDBJ whole genome shotgun (WGS) entry which is preliminary data.</text>
</comment>
<accession>A0ABX3NZ99</accession>